<accession>A0A841TUP1</accession>
<name>A0A841TUP1_9BACL</name>
<dbReference type="EMBL" id="JACJVR010000002">
    <property type="protein sequence ID" value="MBB6689873.1"/>
    <property type="molecule type" value="Genomic_DNA"/>
</dbReference>
<organism evidence="1 2">
    <name type="scientific">Cohnella xylanilytica</name>
    <dbReference type="NCBI Taxonomy" id="557555"/>
    <lineage>
        <taxon>Bacteria</taxon>
        <taxon>Bacillati</taxon>
        <taxon>Bacillota</taxon>
        <taxon>Bacilli</taxon>
        <taxon>Bacillales</taxon>
        <taxon>Paenibacillaceae</taxon>
        <taxon>Cohnella</taxon>
    </lineage>
</organism>
<evidence type="ECO:0000313" key="1">
    <source>
        <dbReference type="EMBL" id="MBB6689873.1"/>
    </source>
</evidence>
<comment type="caution">
    <text evidence="1">The sequence shown here is derived from an EMBL/GenBank/DDBJ whole genome shotgun (WGS) entry which is preliminary data.</text>
</comment>
<evidence type="ECO:0000313" key="2">
    <source>
        <dbReference type="Proteomes" id="UP000553776"/>
    </source>
</evidence>
<sequence>MLHAIWTRHHLRPGQFWRLPRGEQLFLMASMELELEAAADSAASSG</sequence>
<protein>
    <submittedName>
        <fullName evidence="1">Uncharacterized protein</fullName>
    </submittedName>
</protein>
<dbReference type="Proteomes" id="UP000553776">
    <property type="component" value="Unassembled WGS sequence"/>
</dbReference>
<reference evidence="1 2" key="1">
    <citation type="submission" date="2020-08" db="EMBL/GenBank/DDBJ databases">
        <title>Cohnella phylogeny.</title>
        <authorList>
            <person name="Dunlap C."/>
        </authorList>
    </citation>
    <scope>NUCLEOTIDE SEQUENCE [LARGE SCALE GENOMIC DNA]</scope>
    <source>
        <strain evidence="1 2">DSM 25239</strain>
    </source>
</reference>
<keyword evidence="2" id="KW-1185">Reference proteome</keyword>
<proteinExistence type="predicted"/>
<dbReference type="RefSeq" id="WP_185133903.1">
    <property type="nucleotide sequence ID" value="NZ_BORM01000012.1"/>
</dbReference>
<dbReference type="AlphaFoldDB" id="A0A841TUP1"/>
<gene>
    <name evidence="1" type="ORF">H7B90_00515</name>
</gene>